<evidence type="ECO:0000313" key="1">
    <source>
        <dbReference type="EMBL" id="MBO4208175.1"/>
    </source>
</evidence>
<protein>
    <recommendedName>
        <fullName evidence="3">Lipoprotein</fullName>
    </recommendedName>
</protein>
<gene>
    <name evidence="1" type="ORF">GSF22_19500</name>
</gene>
<evidence type="ECO:0000313" key="2">
    <source>
        <dbReference type="Proteomes" id="UP000823521"/>
    </source>
</evidence>
<accession>A0ABS3VUG3</accession>
<keyword evidence="2" id="KW-1185">Reference proteome</keyword>
<dbReference type="EMBL" id="WVUH01000175">
    <property type="protein sequence ID" value="MBO4208175.1"/>
    <property type="molecule type" value="Genomic_DNA"/>
</dbReference>
<dbReference type="RefSeq" id="WP_208815172.1">
    <property type="nucleotide sequence ID" value="NZ_WVUH01000175.1"/>
</dbReference>
<reference evidence="1 2" key="1">
    <citation type="submission" date="2019-12" db="EMBL/GenBank/DDBJ databases">
        <title>Whole genome sequencing of endophytic Actinobacterium Micromonospora sp. MPMI6T.</title>
        <authorList>
            <person name="Evv R."/>
            <person name="Podile A.R."/>
        </authorList>
    </citation>
    <scope>NUCLEOTIDE SEQUENCE [LARGE SCALE GENOMIC DNA]</scope>
    <source>
        <strain evidence="1 2">MPMI6</strain>
    </source>
</reference>
<evidence type="ECO:0008006" key="3">
    <source>
        <dbReference type="Google" id="ProtNLM"/>
    </source>
</evidence>
<sequence length="384" mass="39672">MTLTLLVAAACGPVPERPATLPVGYDTLDGSLRVWPARGGLTGDPAAVTAITEAVRDWRSPVDDQVHLPSSGILWAGPVDGRPLALVAADVPGGSASWLLQLTGADGRYTVDRAVEYTDPGYLVYSDVLPVQSADGRRYLTSARVDRLTGPDGVALTGTDGLTGPVTVPACAAVPVTASLRATESLPQGQPAHRLLDLGSAVPAPRYPLVDDVAGTGREALAGLDTCALGTEEGPFGSLVRRDGERKVPAAAPESWPVGSVTLRPLGELPAGVGPVGELHELSWRSATGTMTAVMYRAAPGGPVAVSPADRANPLQVYEVPVPGRPVVVLAWRPGPDVALAVPPELPRLVDRPGLVVLPAPVEDTTFRLAEPGRTSDRSVDGDG</sequence>
<organism evidence="1 2">
    <name type="scientific">Micromonospora echinofusca</name>
    <dbReference type="NCBI Taxonomy" id="47858"/>
    <lineage>
        <taxon>Bacteria</taxon>
        <taxon>Bacillati</taxon>
        <taxon>Actinomycetota</taxon>
        <taxon>Actinomycetes</taxon>
        <taxon>Micromonosporales</taxon>
        <taxon>Micromonosporaceae</taxon>
        <taxon>Micromonospora</taxon>
    </lineage>
</organism>
<proteinExistence type="predicted"/>
<comment type="caution">
    <text evidence="1">The sequence shown here is derived from an EMBL/GenBank/DDBJ whole genome shotgun (WGS) entry which is preliminary data.</text>
</comment>
<dbReference type="Proteomes" id="UP000823521">
    <property type="component" value="Unassembled WGS sequence"/>
</dbReference>
<name>A0ABS3VUG3_MICEH</name>